<feature type="compositionally biased region" description="Basic and acidic residues" evidence="1">
    <location>
        <begin position="292"/>
        <end position="303"/>
    </location>
</feature>
<dbReference type="AlphaFoldDB" id="U6N0J5"/>
<sequence length="684" mass="74905">MAEEQGLPQLVTEAGDKTDLEAEGAKNESEDYSVFTSSESSGGYGTNRSRIRAKRLLLNLLLGLVAVTVVASHVQLIRATLRRRQAYRSVVTHEQRPEISHYVKYAPLPQTADEPEQAHPTSGEDSEGRHEELPSPTVLPIPEAFDKDTGDGILIARVSSKEEREDAPRREDRAPLLGAEENIVEIEENADSAVETSITPEESASSNDEADVPPVEAASADVPPVEAASADVPPVEAASADVPPVEAASAEKRDPFKGLEDELAALEVLINDSGPTPREPGSPPADTTASSHVREPLETIKESEAEEASDEATTVACKEPATTEKEASPESHGQSASDALSGPMEALKFPQQEVPLPEIPVETKPQRRHRKAPKSPPKEPPPKPPRRPAPSPESAERLEVPTLISTLTESPFDAMYKVDDSDLEPYRSMLEGNLEDIVFVQQVPVPKQQLVDFTSGSWLDTTVMHIYCALVAKHIDSRVSLKQQKDVAVLSPVDYATMWQLFLNDHRIPMPSESDITRSQTASKVVFPLMVPLWDWSANEYSGSVGHFITAVIDRENARISVVDSLPHPEPFYGPILEFLRHVALQLHNPASGPVPQYKASPHNPEPGFPLQMEAFGVINAQTKDYSNACGPFTLENILCIAENRKPNYSIRDAPNLRKRLLLELLSGLWDRPLQSGELRVSLE</sequence>
<evidence type="ECO:0008006" key="5">
    <source>
        <dbReference type="Google" id="ProtNLM"/>
    </source>
</evidence>
<evidence type="ECO:0000256" key="1">
    <source>
        <dbReference type="SAM" id="MobiDB-lite"/>
    </source>
</evidence>
<evidence type="ECO:0000313" key="4">
    <source>
        <dbReference type="Proteomes" id="UP000030754"/>
    </source>
</evidence>
<dbReference type="Gene3D" id="3.40.395.10">
    <property type="entry name" value="Adenoviral Proteinase, Chain A"/>
    <property type="match status" value="1"/>
</dbReference>
<dbReference type="OrthoDB" id="348073at2759"/>
<organism evidence="3 4">
    <name type="scientific">Eimeria necatrix</name>
    <dbReference type="NCBI Taxonomy" id="51315"/>
    <lineage>
        <taxon>Eukaryota</taxon>
        <taxon>Sar</taxon>
        <taxon>Alveolata</taxon>
        <taxon>Apicomplexa</taxon>
        <taxon>Conoidasida</taxon>
        <taxon>Coccidia</taxon>
        <taxon>Eucoccidiorida</taxon>
        <taxon>Eimeriorina</taxon>
        <taxon>Eimeriidae</taxon>
        <taxon>Eimeria</taxon>
    </lineage>
</organism>
<reference evidence="3" key="2">
    <citation type="submission" date="2013-10" db="EMBL/GenBank/DDBJ databases">
        <authorList>
            <person name="Aslett M."/>
        </authorList>
    </citation>
    <scope>NUCLEOTIDE SEQUENCE [LARGE SCALE GENOMIC DNA]</scope>
    <source>
        <strain evidence="3">Houghton</strain>
    </source>
</reference>
<dbReference type="GeneID" id="25476694"/>
<feature type="region of interest" description="Disordered" evidence="1">
    <location>
        <begin position="1"/>
        <end position="46"/>
    </location>
</feature>
<feature type="compositionally biased region" description="Pro residues" evidence="1">
    <location>
        <begin position="382"/>
        <end position="391"/>
    </location>
</feature>
<evidence type="ECO:0000313" key="3">
    <source>
        <dbReference type="EMBL" id="CDJ68828.1"/>
    </source>
</evidence>
<feature type="compositionally biased region" description="Polar residues" evidence="1">
    <location>
        <begin position="194"/>
        <end position="207"/>
    </location>
</feature>
<reference evidence="3" key="1">
    <citation type="submission" date="2013-10" db="EMBL/GenBank/DDBJ databases">
        <title>Genomic analysis of the causative agents of coccidiosis in chickens.</title>
        <authorList>
            <person name="Reid A.J."/>
            <person name="Blake D."/>
            <person name="Billington K."/>
            <person name="Browne H."/>
            <person name="Dunn M."/>
            <person name="Hung S."/>
            <person name="Kawahara F."/>
            <person name="Miranda-Saavedra D."/>
            <person name="Mourier T."/>
            <person name="Nagra H."/>
            <person name="Otto T.D."/>
            <person name="Rawlings N."/>
            <person name="Sanchez A."/>
            <person name="Sanders M."/>
            <person name="Subramaniam C."/>
            <person name="Tay Y."/>
            <person name="Dear P."/>
            <person name="Doerig C."/>
            <person name="Gruber A."/>
            <person name="Parkinson J."/>
            <person name="Shirley M."/>
            <person name="Wan K.L."/>
            <person name="Berriman M."/>
            <person name="Tomley F."/>
            <person name="Pain A."/>
        </authorList>
    </citation>
    <scope>NUCLEOTIDE SEQUENCE [LARGE SCALE GENOMIC DNA]</scope>
    <source>
        <strain evidence="3">Houghton</strain>
    </source>
</reference>
<feature type="transmembrane region" description="Helical" evidence="2">
    <location>
        <begin position="56"/>
        <end position="76"/>
    </location>
</feature>
<keyword evidence="2" id="KW-0472">Membrane</keyword>
<dbReference type="RefSeq" id="XP_013437295.1">
    <property type="nucleotide sequence ID" value="XM_013581841.1"/>
</dbReference>
<gene>
    <name evidence="3" type="ORF">ENH_00065570</name>
</gene>
<accession>U6N0J5</accession>
<feature type="compositionally biased region" description="Basic and acidic residues" evidence="1">
    <location>
        <begin position="249"/>
        <end position="260"/>
    </location>
</feature>
<proteinExistence type="predicted"/>
<dbReference type="InterPro" id="IPR038765">
    <property type="entry name" value="Papain-like_cys_pep_sf"/>
</dbReference>
<dbReference type="VEuPathDB" id="ToxoDB:ENH_00065570"/>
<keyword evidence="2" id="KW-0812">Transmembrane</keyword>
<feature type="compositionally biased region" description="Basic and acidic residues" evidence="1">
    <location>
        <begin position="14"/>
        <end position="29"/>
    </location>
</feature>
<name>U6N0J5_9EIME</name>
<keyword evidence="2" id="KW-1133">Transmembrane helix</keyword>
<dbReference type="SUPFAM" id="SSF54001">
    <property type="entry name" value="Cysteine proteinases"/>
    <property type="match status" value="1"/>
</dbReference>
<evidence type="ECO:0000256" key="2">
    <source>
        <dbReference type="SAM" id="Phobius"/>
    </source>
</evidence>
<protein>
    <recommendedName>
        <fullName evidence="5">Ubiquitin-like protease family profile domain-containing protein</fullName>
    </recommendedName>
</protein>
<feature type="region of interest" description="Disordered" evidence="1">
    <location>
        <begin position="111"/>
        <end position="400"/>
    </location>
</feature>
<dbReference type="EMBL" id="HG725606">
    <property type="protein sequence ID" value="CDJ68828.1"/>
    <property type="molecule type" value="Genomic_DNA"/>
</dbReference>
<keyword evidence="4" id="KW-1185">Reference proteome</keyword>
<feature type="compositionally biased region" description="Basic and acidic residues" evidence="1">
    <location>
        <begin position="159"/>
        <end position="174"/>
    </location>
</feature>
<dbReference type="Proteomes" id="UP000030754">
    <property type="component" value="Unassembled WGS sequence"/>
</dbReference>